<reference evidence="2 3" key="1">
    <citation type="submission" date="2012-05" db="EMBL/GenBank/DDBJ databases">
        <title>Recombination and specialization in a pathogen metapopulation.</title>
        <authorList>
            <person name="Gardiner A."/>
            <person name="Kemen E."/>
            <person name="Schultz-Larsen T."/>
            <person name="MacLean D."/>
            <person name="Van Oosterhout C."/>
            <person name="Jones J.D.G."/>
        </authorList>
    </citation>
    <scope>NUCLEOTIDE SEQUENCE [LARGE SCALE GENOMIC DNA]</scope>
    <source>
        <strain evidence="2 3">Ac Nc2</strain>
    </source>
</reference>
<feature type="domain" description="Nitroreductase" evidence="1">
    <location>
        <begin position="34"/>
        <end position="109"/>
    </location>
</feature>
<dbReference type="AlphaFoldDB" id="A0A024GL26"/>
<evidence type="ECO:0000259" key="1">
    <source>
        <dbReference type="Pfam" id="PF00881"/>
    </source>
</evidence>
<evidence type="ECO:0000313" key="2">
    <source>
        <dbReference type="EMBL" id="CCI47453.1"/>
    </source>
</evidence>
<dbReference type="PANTHER" id="PTHR43543:SF1">
    <property type="entry name" value="MALONIC SEMIALDEHYDE REDUCTASE RUTE-RELATED"/>
    <property type="match status" value="1"/>
</dbReference>
<comment type="caution">
    <text evidence="2">The sequence shown here is derived from an EMBL/GenBank/DDBJ whole genome shotgun (WGS) entry which is preliminary data.</text>
</comment>
<proteinExistence type="predicted"/>
<dbReference type="InterPro" id="IPR050461">
    <property type="entry name" value="Nitroreductase_HadB/RutE"/>
</dbReference>
<dbReference type="InterPro" id="IPR029479">
    <property type="entry name" value="Nitroreductase"/>
</dbReference>
<dbReference type="Gene3D" id="3.40.109.10">
    <property type="entry name" value="NADH Oxidase"/>
    <property type="match status" value="1"/>
</dbReference>
<dbReference type="STRING" id="65357.A0A024GL26"/>
<evidence type="ECO:0000313" key="3">
    <source>
        <dbReference type="Proteomes" id="UP000053237"/>
    </source>
</evidence>
<dbReference type="EMBL" id="CAIX01000170">
    <property type="protein sequence ID" value="CCI47453.1"/>
    <property type="molecule type" value="Genomic_DNA"/>
</dbReference>
<keyword evidence="3" id="KW-1185">Reference proteome</keyword>
<dbReference type="SUPFAM" id="SSF55469">
    <property type="entry name" value="FMN-dependent nitroreductase-like"/>
    <property type="match status" value="1"/>
</dbReference>
<dbReference type="GO" id="GO:0016491">
    <property type="term" value="F:oxidoreductase activity"/>
    <property type="evidence" value="ECO:0007669"/>
    <property type="project" value="InterPro"/>
</dbReference>
<name>A0A024GL26_9STRA</name>
<protein>
    <submittedName>
        <fullName evidence="2">Ev1906 protein</fullName>
    </submittedName>
</protein>
<sequence length="203" mass="22687">MILSHQSSRCVLSRAVRNATRYNCTITSAKRSLIEKRVSTKYFDTKRDISDAVLADISRLTQRAPTSFNLQPYACVLVREKRDRDRLSSAMLASNVNKVKDAPVIAVFAADLEPSKRVPSIQKSMLKTESPAYIAQLAHYVKLFAHEGRTMQKFLASVVSPIPAVSNTCADDRLVLQTNCVCCSYFLVRGPDTRPRYVRDGGI</sequence>
<dbReference type="OrthoDB" id="41362at2759"/>
<dbReference type="Proteomes" id="UP000053237">
    <property type="component" value="Unassembled WGS sequence"/>
</dbReference>
<accession>A0A024GL26</accession>
<dbReference type="InParanoid" id="A0A024GL26"/>
<gene>
    <name evidence="2" type="primary">Ev1906</name>
    <name evidence="2" type="ORF">BN9_084600</name>
</gene>
<dbReference type="PANTHER" id="PTHR43543">
    <property type="entry name" value="MALONIC SEMIALDEHYDE REDUCTASE RUTE-RELATED"/>
    <property type="match status" value="1"/>
</dbReference>
<dbReference type="InterPro" id="IPR000415">
    <property type="entry name" value="Nitroreductase-like"/>
</dbReference>
<dbReference type="Pfam" id="PF00881">
    <property type="entry name" value="Nitroreductase"/>
    <property type="match status" value="1"/>
</dbReference>
<organism evidence="2 3">
    <name type="scientific">Albugo candida</name>
    <dbReference type="NCBI Taxonomy" id="65357"/>
    <lineage>
        <taxon>Eukaryota</taxon>
        <taxon>Sar</taxon>
        <taxon>Stramenopiles</taxon>
        <taxon>Oomycota</taxon>
        <taxon>Peronosporomycetes</taxon>
        <taxon>Albuginales</taxon>
        <taxon>Albuginaceae</taxon>
        <taxon>Albugo</taxon>
    </lineage>
</organism>